<feature type="compositionally biased region" description="Polar residues" evidence="2">
    <location>
        <begin position="521"/>
        <end position="555"/>
    </location>
</feature>
<protein>
    <submittedName>
        <fullName evidence="3">Centrosomal protein of 78 kDa</fullName>
    </submittedName>
</protein>
<dbReference type="SMART" id="SM00368">
    <property type="entry name" value="LRR_RI"/>
    <property type="match status" value="4"/>
</dbReference>
<organism evidence="3 4">
    <name type="scientific">Melipona quadrifasciata</name>
    <dbReference type="NCBI Taxonomy" id="166423"/>
    <lineage>
        <taxon>Eukaryota</taxon>
        <taxon>Metazoa</taxon>
        <taxon>Ecdysozoa</taxon>
        <taxon>Arthropoda</taxon>
        <taxon>Hexapoda</taxon>
        <taxon>Insecta</taxon>
        <taxon>Pterygota</taxon>
        <taxon>Neoptera</taxon>
        <taxon>Endopterygota</taxon>
        <taxon>Hymenoptera</taxon>
        <taxon>Apocrita</taxon>
        <taxon>Aculeata</taxon>
        <taxon>Apoidea</taxon>
        <taxon>Anthophila</taxon>
        <taxon>Apidae</taxon>
        <taxon>Melipona</taxon>
    </lineage>
</organism>
<dbReference type="OrthoDB" id="78308at2759"/>
<dbReference type="InterPro" id="IPR026212">
    <property type="entry name" value="Cep78"/>
</dbReference>
<dbReference type="PANTHER" id="PTHR24110">
    <property type="entry name" value="CENTROSOMAL PROTEIN OF 78 KDA"/>
    <property type="match status" value="1"/>
</dbReference>
<dbReference type="GO" id="GO:0005813">
    <property type="term" value="C:centrosome"/>
    <property type="evidence" value="ECO:0007669"/>
    <property type="project" value="TreeGrafter"/>
</dbReference>
<proteinExistence type="predicted"/>
<dbReference type="PANTHER" id="PTHR24110:SF3">
    <property type="entry name" value="CENTROSOMAL PROTEIN OF 78 KDA"/>
    <property type="match status" value="1"/>
</dbReference>
<feature type="region of interest" description="Disordered" evidence="2">
    <location>
        <begin position="521"/>
        <end position="566"/>
    </location>
</feature>
<keyword evidence="4" id="KW-1185">Reference proteome</keyword>
<name>A0A0N0BJC9_9HYME</name>
<dbReference type="InterPro" id="IPR032675">
    <property type="entry name" value="LRR_dom_sf"/>
</dbReference>
<gene>
    <name evidence="3" type="ORF">WN51_10141</name>
</gene>
<evidence type="ECO:0000256" key="2">
    <source>
        <dbReference type="SAM" id="MobiDB-lite"/>
    </source>
</evidence>
<feature type="coiled-coil region" evidence="1">
    <location>
        <begin position="569"/>
        <end position="631"/>
    </location>
</feature>
<accession>A0A0N0BJC9</accession>
<dbReference type="Gene3D" id="3.80.10.10">
    <property type="entry name" value="Ribonuclease Inhibitor"/>
    <property type="match status" value="2"/>
</dbReference>
<dbReference type="STRING" id="166423.A0A0N0BJC9"/>
<keyword evidence="1" id="KW-0175">Coiled coil</keyword>
<feature type="region of interest" description="Disordered" evidence="2">
    <location>
        <begin position="416"/>
        <end position="500"/>
    </location>
</feature>
<reference evidence="3 4" key="1">
    <citation type="submission" date="2015-07" db="EMBL/GenBank/DDBJ databases">
        <title>The genome of Melipona quadrifasciata.</title>
        <authorList>
            <person name="Pan H."/>
            <person name="Kapheim K."/>
        </authorList>
    </citation>
    <scope>NUCLEOTIDE SEQUENCE [LARGE SCALE GENOMIC DNA]</scope>
    <source>
        <strain evidence="3">0111107301</strain>
        <tissue evidence="3">Whole body</tissue>
    </source>
</reference>
<evidence type="ECO:0000313" key="3">
    <source>
        <dbReference type="EMBL" id="KOX79004.1"/>
    </source>
</evidence>
<dbReference type="PRINTS" id="PR02062">
    <property type="entry name" value="CENTROSOME78"/>
</dbReference>
<evidence type="ECO:0000313" key="4">
    <source>
        <dbReference type="Proteomes" id="UP000053105"/>
    </source>
</evidence>
<sequence>MRRCFLFKRKLGLLDANADYPAIKFGLMFCEINFAPTGTTSVLFGSSNFGTLAIFGKGEDKFYSLPEIRKLSFHLGKVNAPLPVLPSKMAIPNSRNFANSYMELCKQQRLRPLPVICVTLPHSLDFTTDRVKMDDWGPILNSLSLDRSLRSISVRSRYQCRKPLEEINSEDKVRTMGKAPVVLSRYFLEWLSHSVAQCVKNSPVLTNLELEGIPFPPDCLAVLCVGLSHTHTLHYLSLQRCYIGDSSCEVLCRTVADVTSIRSLNLSYCDLTCKCGPALAAALCRQKLLLYHDTWKQSLRYQEPNLEAMPGLRRLTLNDNPQLGDAAVVELIEAVRDSLWLKALDLQRCGLTDQVGNDLLELLDHNNTLSVLDVRQNVNLNETLVKEVIKRLEKNNAEAKSEYRWLSLPKRDRRVASAGEKRNENENRREPPGIRPRSAATEYKRPYQPAHPRRASLANLANNAKKTKTRPHVPPYQSRQSRQQEQRQQVQNGRAKSKMSLHLDLQSRIQPVMGVARQSNVRSYADSVQVNTDRSASSKNLESSTKIDAATQTTGETDDHPESEDTVRIRKIQIQLAEARAEHDRLLEETSRSGLLLAEERDRREAAEEQLNAMKNNLTELENALREKEEKTNGYLLLSQQSFEEICSSFDRLLSMLDTVTKISSANRKDAVEAAIVRADIKRRVASVIRETKSENLRRGFIVDVDEDHSIRYAEPMKKFAKSESDVRSSLPPISMLNLERNIGDSSDVCSPTLQRVLRHEKDTQMSPRARARALFAQIIQGDAVLDFCTHTKERNSFTVMFAIETQRLSHNSPLVNLMDTIFMDLLGTFTLCHAKNRYKFDIKGLNLNFVQET</sequence>
<feature type="compositionally biased region" description="Basic and acidic residues" evidence="2">
    <location>
        <begin position="419"/>
        <end position="432"/>
    </location>
</feature>
<feature type="compositionally biased region" description="Basic and acidic residues" evidence="2">
    <location>
        <begin position="557"/>
        <end position="566"/>
    </location>
</feature>
<dbReference type="EMBL" id="KQ435717">
    <property type="protein sequence ID" value="KOX79004.1"/>
    <property type="molecule type" value="Genomic_DNA"/>
</dbReference>
<dbReference type="GO" id="GO:0036064">
    <property type="term" value="C:ciliary basal body"/>
    <property type="evidence" value="ECO:0007669"/>
    <property type="project" value="TreeGrafter"/>
</dbReference>
<dbReference type="GO" id="GO:0044782">
    <property type="term" value="P:cilium organization"/>
    <property type="evidence" value="ECO:0007669"/>
    <property type="project" value="TreeGrafter"/>
</dbReference>
<feature type="compositionally biased region" description="Low complexity" evidence="2">
    <location>
        <begin position="477"/>
        <end position="491"/>
    </location>
</feature>
<dbReference type="AlphaFoldDB" id="A0A0N0BJC9"/>
<dbReference type="Proteomes" id="UP000053105">
    <property type="component" value="Unassembled WGS sequence"/>
</dbReference>
<evidence type="ECO:0000256" key="1">
    <source>
        <dbReference type="SAM" id="Coils"/>
    </source>
</evidence>
<dbReference type="SUPFAM" id="SSF52047">
    <property type="entry name" value="RNI-like"/>
    <property type="match status" value="1"/>
</dbReference>